<name>A0A9X0I0Z0_9ACTN</name>
<dbReference type="RefSeq" id="WP_013734007.1">
    <property type="nucleotide sequence ID" value="NZ_LMWI01000002.1"/>
</dbReference>
<evidence type="ECO:0000313" key="1">
    <source>
        <dbReference type="EMBL" id="KUJ44743.1"/>
    </source>
</evidence>
<dbReference type="AlphaFoldDB" id="A0A9X0I0Z0"/>
<dbReference type="OMA" id="FINADSS"/>
<reference evidence="1 2" key="1">
    <citation type="submission" date="2015-10" db="EMBL/GenBank/DDBJ databases">
        <authorList>
            <person name="Ju K.-S."/>
            <person name="Doroghazi J.R."/>
            <person name="Metcalf W.W."/>
        </authorList>
    </citation>
    <scope>NUCLEOTIDE SEQUENCE [LARGE SCALE GENOMIC DNA]</scope>
    <source>
        <strain evidence="1 2">NRRL B-24793</strain>
    </source>
</reference>
<comment type="caution">
    <text evidence="1">The sequence shown here is derived from an EMBL/GenBank/DDBJ whole genome shotgun (WGS) entry which is preliminary data.</text>
</comment>
<proteinExistence type="predicted"/>
<evidence type="ECO:0000313" key="2">
    <source>
        <dbReference type="Proteomes" id="UP000053246"/>
    </source>
</evidence>
<sequence length="162" mass="17750">MSVQEQIFINADSSPEEVAEQLAAALSMRKFAGRKGGVYVSRPARWGVAGGKEVGGEVADNYLADAQASQAEQSLLDGYQILWDFGYTGRDRDIQLAEARLAFTELAASVLWPAALIAGLDTLIAAWDPVLGLTWFPPGTTPDADSRELWYRYFERLAQPHT</sequence>
<dbReference type="EMBL" id="LMWI01000002">
    <property type="protein sequence ID" value="KUJ44743.1"/>
    <property type="molecule type" value="Genomic_DNA"/>
</dbReference>
<organism evidence="1 2">
    <name type="scientific">Micromonospora maris</name>
    <dbReference type="NCBI Taxonomy" id="1003110"/>
    <lineage>
        <taxon>Bacteria</taxon>
        <taxon>Bacillati</taxon>
        <taxon>Actinomycetota</taxon>
        <taxon>Actinomycetes</taxon>
        <taxon>Micromonosporales</taxon>
        <taxon>Micromonosporaceae</taxon>
        <taxon>Micromonospora</taxon>
    </lineage>
</organism>
<keyword evidence="2" id="KW-1185">Reference proteome</keyword>
<protein>
    <submittedName>
        <fullName evidence="1">Uncharacterized protein</fullName>
    </submittedName>
</protein>
<dbReference type="Proteomes" id="UP000053246">
    <property type="component" value="Unassembled WGS sequence"/>
</dbReference>
<gene>
    <name evidence="1" type="ORF">ADL17_16465</name>
</gene>
<accession>A0A9X0I0Z0</accession>